<dbReference type="Proteomes" id="UP001157418">
    <property type="component" value="Unassembled WGS sequence"/>
</dbReference>
<dbReference type="EMBL" id="CAKMRJ010005634">
    <property type="protein sequence ID" value="CAH1448178.1"/>
    <property type="molecule type" value="Genomic_DNA"/>
</dbReference>
<comment type="caution">
    <text evidence="1">The sequence shown here is derived from an EMBL/GenBank/DDBJ whole genome shotgun (WGS) entry which is preliminary data.</text>
</comment>
<reference evidence="1 2" key="1">
    <citation type="submission" date="2022-01" db="EMBL/GenBank/DDBJ databases">
        <authorList>
            <person name="Xiong W."/>
            <person name="Schranz E."/>
        </authorList>
    </citation>
    <scope>NUCLEOTIDE SEQUENCE [LARGE SCALE GENOMIC DNA]</scope>
</reference>
<gene>
    <name evidence="1" type="ORF">LVIROSA_LOCUS33739</name>
</gene>
<keyword evidence="2" id="KW-1185">Reference proteome</keyword>
<sequence>MSAPSRDPRCDSKERDRVDLSLTLISIVRSAARRGREGEREQLNFHRSLVLTALAITPAKEGVVDHFEGLE</sequence>
<dbReference type="AlphaFoldDB" id="A0AAU9PCS9"/>
<evidence type="ECO:0000313" key="1">
    <source>
        <dbReference type="EMBL" id="CAH1448178.1"/>
    </source>
</evidence>
<protein>
    <submittedName>
        <fullName evidence="1">Uncharacterized protein</fullName>
    </submittedName>
</protein>
<accession>A0AAU9PCS9</accession>
<organism evidence="1 2">
    <name type="scientific">Lactuca virosa</name>
    <dbReference type="NCBI Taxonomy" id="75947"/>
    <lineage>
        <taxon>Eukaryota</taxon>
        <taxon>Viridiplantae</taxon>
        <taxon>Streptophyta</taxon>
        <taxon>Embryophyta</taxon>
        <taxon>Tracheophyta</taxon>
        <taxon>Spermatophyta</taxon>
        <taxon>Magnoliopsida</taxon>
        <taxon>eudicotyledons</taxon>
        <taxon>Gunneridae</taxon>
        <taxon>Pentapetalae</taxon>
        <taxon>asterids</taxon>
        <taxon>campanulids</taxon>
        <taxon>Asterales</taxon>
        <taxon>Asteraceae</taxon>
        <taxon>Cichorioideae</taxon>
        <taxon>Cichorieae</taxon>
        <taxon>Lactucinae</taxon>
        <taxon>Lactuca</taxon>
    </lineage>
</organism>
<name>A0AAU9PCS9_9ASTR</name>
<evidence type="ECO:0000313" key="2">
    <source>
        <dbReference type="Proteomes" id="UP001157418"/>
    </source>
</evidence>
<proteinExistence type="predicted"/>